<organism evidence="3 4">
    <name type="scientific">Suillus plorans</name>
    <dbReference type="NCBI Taxonomy" id="116603"/>
    <lineage>
        <taxon>Eukaryota</taxon>
        <taxon>Fungi</taxon>
        <taxon>Dikarya</taxon>
        <taxon>Basidiomycota</taxon>
        <taxon>Agaricomycotina</taxon>
        <taxon>Agaricomycetes</taxon>
        <taxon>Agaricomycetidae</taxon>
        <taxon>Boletales</taxon>
        <taxon>Suillineae</taxon>
        <taxon>Suillaceae</taxon>
        <taxon>Suillus</taxon>
    </lineage>
</organism>
<feature type="region of interest" description="Disordered" evidence="1">
    <location>
        <begin position="1"/>
        <end position="48"/>
    </location>
</feature>
<protein>
    <recommendedName>
        <fullName evidence="2">CSN8/PSMD8/EIF3K domain-containing protein</fullName>
    </recommendedName>
</protein>
<proteinExistence type="predicted"/>
<evidence type="ECO:0000259" key="2">
    <source>
        <dbReference type="Pfam" id="PF10075"/>
    </source>
</evidence>
<accession>A0A9P7AI72</accession>
<feature type="compositionally biased region" description="Low complexity" evidence="1">
    <location>
        <begin position="27"/>
        <end position="43"/>
    </location>
</feature>
<name>A0A9P7AI72_9AGAM</name>
<evidence type="ECO:0000256" key="1">
    <source>
        <dbReference type="SAM" id="MobiDB-lite"/>
    </source>
</evidence>
<sequence length="291" mass="31437">MAQAPPTPPPMSATELRDEARDSIIASSTGSSDPTTSPNSSGSLEPSPQLSAVQDIYQQVFPQLSDLAEQRNFIGITNIAEHHDLNGSNDKSHSRLLLIAPLVLAYMVLDDLTPAQHALARLPENVSSHPLSHALAALLASALERKYENTYARAQELFKMSQQSDFPDPRLGKTVGLLVNDFLDAFRKNTFTLVSRAFACLHVTEAQKLLGLGQKEVLASKLNGQLHTILAELLSFSEVANSNHWQFDATSGILRPSNASLPALVATKPVLPSSVMTFDLVVNSVTTSEVC</sequence>
<evidence type="ECO:0000313" key="3">
    <source>
        <dbReference type="EMBL" id="KAG1789364.1"/>
    </source>
</evidence>
<dbReference type="EMBL" id="JABBWE010000059">
    <property type="protein sequence ID" value="KAG1789364.1"/>
    <property type="molecule type" value="Genomic_DNA"/>
</dbReference>
<dbReference type="OrthoDB" id="5351233at2759"/>
<reference evidence="3" key="1">
    <citation type="journal article" date="2020" name="New Phytol.">
        <title>Comparative genomics reveals dynamic genome evolution in host specialist ectomycorrhizal fungi.</title>
        <authorList>
            <person name="Lofgren L.A."/>
            <person name="Nguyen N.H."/>
            <person name="Vilgalys R."/>
            <person name="Ruytinx J."/>
            <person name="Liao H.L."/>
            <person name="Branco S."/>
            <person name="Kuo A."/>
            <person name="LaButti K."/>
            <person name="Lipzen A."/>
            <person name="Andreopoulos W."/>
            <person name="Pangilinan J."/>
            <person name="Riley R."/>
            <person name="Hundley H."/>
            <person name="Na H."/>
            <person name="Barry K."/>
            <person name="Grigoriev I.V."/>
            <person name="Stajich J.E."/>
            <person name="Kennedy P.G."/>
        </authorList>
    </citation>
    <scope>NUCLEOTIDE SEQUENCE</scope>
    <source>
        <strain evidence="3">S12</strain>
    </source>
</reference>
<dbReference type="GeneID" id="64605372"/>
<evidence type="ECO:0000313" key="4">
    <source>
        <dbReference type="Proteomes" id="UP000719766"/>
    </source>
</evidence>
<feature type="domain" description="CSN8/PSMD8/EIF3K" evidence="2">
    <location>
        <begin position="99"/>
        <end position="256"/>
    </location>
</feature>
<dbReference type="InterPro" id="IPR033464">
    <property type="entry name" value="CSN8_PSD8_EIF3K"/>
</dbReference>
<comment type="caution">
    <text evidence="3">The sequence shown here is derived from an EMBL/GenBank/DDBJ whole genome shotgun (WGS) entry which is preliminary data.</text>
</comment>
<feature type="compositionally biased region" description="Pro residues" evidence="1">
    <location>
        <begin position="1"/>
        <end position="11"/>
    </location>
</feature>
<dbReference type="RefSeq" id="XP_041156436.1">
    <property type="nucleotide sequence ID" value="XM_041311608.1"/>
</dbReference>
<keyword evidence="4" id="KW-1185">Reference proteome</keyword>
<dbReference type="Proteomes" id="UP000719766">
    <property type="component" value="Unassembled WGS sequence"/>
</dbReference>
<gene>
    <name evidence="3" type="ORF">HD556DRAFT_779506</name>
</gene>
<dbReference type="AlphaFoldDB" id="A0A9P7AI72"/>
<dbReference type="Pfam" id="PF10075">
    <property type="entry name" value="CSN8_PSD8_EIF3K"/>
    <property type="match status" value="1"/>
</dbReference>